<feature type="region of interest" description="Disordered" evidence="2">
    <location>
        <begin position="1"/>
        <end position="35"/>
    </location>
</feature>
<feature type="compositionally biased region" description="Low complexity" evidence="2">
    <location>
        <begin position="332"/>
        <end position="358"/>
    </location>
</feature>
<dbReference type="Proteomes" id="UP000039865">
    <property type="component" value="Unassembled WGS sequence"/>
</dbReference>
<organism evidence="3 4">
    <name type="scientific">Stylonychia lemnae</name>
    <name type="common">Ciliate</name>
    <dbReference type="NCBI Taxonomy" id="5949"/>
    <lineage>
        <taxon>Eukaryota</taxon>
        <taxon>Sar</taxon>
        <taxon>Alveolata</taxon>
        <taxon>Ciliophora</taxon>
        <taxon>Intramacronucleata</taxon>
        <taxon>Spirotrichea</taxon>
        <taxon>Stichotrichia</taxon>
        <taxon>Sporadotrichida</taxon>
        <taxon>Oxytrichidae</taxon>
        <taxon>Stylonychinae</taxon>
        <taxon>Stylonychia</taxon>
    </lineage>
</organism>
<feature type="compositionally biased region" description="Polar residues" evidence="2">
    <location>
        <begin position="22"/>
        <end position="35"/>
    </location>
</feature>
<name>A0A077ZT27_STYLE</name>
<evidence type="ECO:0008006" key="5">
    <source>
        <dbReference type="Google" id="ProtNLM"/>
    </source>
</evidence>
<proteinExistence type="predicted"/>
<feature type="region of interest" description="Disordered" evidence="2">
    <location>
        <begin position="206"/>
        <end position="225"/>
    </location>
</feature>
<protein>
    <recommendedName>
        <fullName evidence="5">Cyclin N-terminal domain-containing protein</fullName>
    </recommendedName>
</protein>
<feature type="compositionally biased region" description="Polar residues" evidence="2">
    <location>
        <begin position="1"/>
        <end position="12"/>
    </location>
</feature>
<dbReference type="OrthoDB" id="5353095at2759"/>
<evidence type="ECO:0000256" key="2">
    <source>
        <dbReference type="SAM" id="MobiDB-lite"/>
    </source>
</evidence>
<keyword evidence="4" id="KW-1185">Reference proteome</keyword>
<keyword evidence="1" id="KW-0175">Coiled coil</keyword>
<evidence type="ECO:0000313" key="4">
    <source>
        <dbReference type="Proteomes" id="UP000039865"/>
    </source>
</evidence>
<gene>
    <name evidence="3" type="primary">Contig6358.g6814</name>
    <name evidence="3" type="ORF">STYLEM_1673</name>
</gene>
<dbReference type="InParanoid" id="A0A077ZT27"/>
<feature type="compositionally biased region" description="Low complexity" evidence="2">
    <location>
        <begin position="276"/>
        <end position="296"/>
    </location>
</feature>
<feature type="region of interest" description="Disordered" evidence="2">
    <location>
        <begin position="269"/>
        <end position="361"/>
    </location>
</feature>
<evidence type="ECO:0000313" key="3">
    <source>
        <dbReference type="EMBL" id="CDW72709.1"/>
    </source>
</evidence>
<evidence type="ECO:0000256" key="1">
    <source>
        <dbReference type="SAM" id="Coils"/>
    </source>
</evidence>
<feature type="coiled-coil region" evidence="1">
    <location>
        <begin position="141"/>
        <end position="171"/>
    </location>
</feature>
<dbReference type="EMBL" id="CCKQ01001597">
    <property type="protein sequence ID" value="CDW72709.1"/>
    <property type="molecule type" value="Genomic_DNA"/>
</dbReference>
<dbReference type="AlphaFoldDB" id="A0A077ZT27"/>
<accession>A0A077ZT27</accession>
<sequence length="652" mass="75845">MTPSMANESQPMLDNFHFGENNHLSQPLQQKSLSKNRQYLRKQSSGRRFNKEQIQALAYCQDAIVEEDSQNMIIDGEYIGEDDQNDLSEVGGEQGFLSIEDFQDFDDYEQVTKSEAIARIKLINHIYEDNQNADEEEYKEVDEEQQKKIMLQHKYERINEQMEENEKKRKDPNRDFIINEGNLFLSAIKFSVQNEYKKPVNEIMQQEKKNDKEADQKEFEDSQRRKQSLRDHFLILDRSIHQSRRIYMSMPGSLQPSIVTTILNYRPKIKQKQKKYPITSSSSDSFSDSSSSSSSESDMDRFDTDSDDQNDSFNINSSRDEQQLVKGIALPSRSSSMSSLDNQKNSSSSDSKSSSQSSGRDGYAKYFRIKEQFNFEPLYLDEQKLGYSKHKHEVSLSSYKRKKDDLNRMFKKSHPQISKNLTLSKIMSLKHRLISVFLLKDDPLQSQKKKGFRKDRSNLNAEVYSLAVGWVLFEKLIYKGLVKKSNRRIIAAMCLFISVKNNQVYGGYENNEKFFSQFKQDLNVFLGDKQSLMIKRYELKRQEYRRVISLFGKRKHHHHKHRRRFQNAQNIINQRKTFGASLALTSSAPIYPPGYKVAQKRTSVDSSDDKFSVTKNNSNKKQLAFNRANTILGQTKSAPSNLSLSKNFHTEA</sequence>
<reference evidence="3 4" key="1">
    <citation type="submission" date="2014-06" db="EMBL/GenBank/DDBJ databases">
        <authorList>
            <person name="Swart Estienne"/>
        </authorList>
    </citation>
    <scope>NUCLEOTIDE SEQUENCE [LARGE SCALE GENOMIC DNA]</scope>
    <source>
        <strain evidence="3 4">130c</strain>
    </source>
</reference>